<feature type="signal peptide" evidence="1">
    <location>
        <begin position="1"/>
        <end position="20"/>
    </location>
</feature>
<accession>A0A9Q9AIN2</accession>
<name>A0A9Q9AIN2_9PEZI</name>
<organism evidence="3 4">
    <name type="scientific">Septoria linicola</name>
    <dbReference type="NCBI Taxonomy" id="215465"/>
    <lineage>
        <taxon>Eukaryota</taxon>
        <taxon>Fungi</taxon>
        <taxon>Dikarya</taxon>
        <taxon>Ascomycota</taxon>
        <taxon>Pezizomycotina</taxon>
        <taxon>Dothideomycetes</taxon>
        <taxon>Dothideomycetidae</taxon>
        <taxon>Mycosphaerellales</taxon>
        <taxon>Mycosphaerellaceae</taxon>
        <taxon>Septoria</taxon>
    </lineage>
</organism>
<proteinExistence type="predicted"/>
<evidence type="ECO:0000313" key="4">
    <source>
        <dbReference type="Proteomes" id="UP001056384"/>
    </source>
</evidence>
<evidence type="ECO:0000256" key="1">
    <source>
        <dbReference type="SAM" id="SignalP"/>
    </source>
</evidence>
<evidence type="ECO:0000259" key="2">
    <source>
        <dbReference type="Pfam" id="PF26534"/>
    </source>
</evidence>
<feature type="domain" description="NTF2-like" evidence="2">
    <location>
        <begin position="22"/>
        <end position="165"/>
    </location>
</feature>
<dbReference type="EMBL" id="CP099419">
    <property type="protein sequence ID" value="USW50089.1"/>
    <property type="molecule type" value="Genomic_DNA"/>
</dbReference>
<dbReference type="Pfam" id="PF26534">
    <property type="entry name" value="NTF2_7"/>
    <property type="match status" value="1"/>
</dbReference>
<dbReference type="AlphaFoldDB" id="A0A9Q9AIN2"/>
<gene>
    <name evidence="3" type="ORF">Slin15195_G034080</name>
</gene>
<keyword evidence="1" id="KW-0732">Signal</keyword>
<protein>
    <recommendedName>
        <fullName evidence="2">NTF2-like domain-containing protein</fullName>
    </recommendedName>
</protein>
<dbReference type="Proteomes" id="UP001056384">
    <property type="component" value="Chromosome 2"/>
</dbReference>
<dbReference type="OrthoDB" id="5596743at2759"/>
<evidence type="ECO:0000313" key="3">
    <source>
        <dbReference type="EMBL" id="USW50089.1"/>
    </source>
</evidence>
<reference evidence="3" key="1">
    <citation type="submission" date="2022-06" db="EMBL/GenBank/DDBJ databases">
        <title>Complete genome sequences of two strains of the flax pathogen Septoria linicola.</title>
        <authorList>
            <person name="Lapalu N."/>
            <person name="Simon A."/>
            <person name="Demenou B."/>
            <person name="Paumier D."/>
            <person name="Guillot M.-P."/>
            <person name="Gout L."/>
            <person name="Valade R."/>
        </authorList>
    </citation>
    <scope>NUCLEOTIDE SEQUENCE</scope>
    <source>
        <strain evidence="3">SE15195</strain>
    </source>
</reference>
<keyword evidence="4" id="KW-1185">Reference proteome</keyword>
<sequence>MHSPIFSLFAVSAFALGSVACNCLNDETAKHVADNFATTFSDFSEEFVNSTYSIDFTDQTDSVGWLISNGTDCPHPLGSLTLASRREFLDAQATQPNLPFEIENVWHDCTNVFTRWRFAIQPQQVQGIAVLGTVCNEGENKEQEPFLINHVFSEFNTGAFLVFQGDFVPTSSPACPANQKRSEGSGYLAAWTAFGHKLGLE</sequence>
<feature type="chain" id="PRO_5040381200" description="NTF2-like domain-containing protein" evidence="1">
    <location>
        <begin position="21"/>
        <end position="201"/>
    </location>
</feature>
<dbReference type="InterPro" id="IPR058645">
    <property type="entry name" value="NTF2-like_dom_7"/>
</dbReference>